<reference evidence="6 7" key="1">
    <citation type="submission" date="2019-05" db="EMBL/GenBank/DDBJ databases">
        <title>Panacibacter sp. strain 17mud1-8 Genome sequencing and assembly.</title>
        <authorList>
            <person name="Chhetri G."/>
        </authorList>
    </citation>
    <scope>NUCLEOTIDE SEQUENCE [LARGE SCALE GENOMIC DNA]</scope>
    <source>
        <strain evidence="6 7">17mud1-8</strain>
    </source>
</reference>
<evidence type="ECO:0000313" key="6">
    <source>
        <dbReference type="EMBL" id="TKK71877.1"/>
    </source>
</evidence>
<dbReference type="GO" id="GO:0006352">
    <property type="term" value="P:DNA-templated transcription initiation"/>
    <property type="evidence" value="ECO:0007669"/>
    <property type="project" value="InterPro"/>
</dbReference>
<keyword evidence="2" id="KW-0805">Transcription regulation</keyword>
<dbReference type="RefSeq" id="WP_137260117.1">
    <property type="nucleotide sequence ID" value="NZ_SZQL01000001.1"/>
</dbReference>
<dbReference type="GO" id="GO:0003677">
    <property type="term" value="F:DNA binding"/>
    <property type="evidence" value="ECO:0007669"/>
    <property type="project" value="InterPro"/>
</dbReference>
<organism evidence="6 7">
    <name type="scientific">Ilyomonas limi</name>
    <dbReference type="NCBI Taxonomy" id="2575867"/>
    <lineage>
        <taxon>Bacteria</taxon>
        <taxon>Pseudomonadati</taxon>
        <taxon>Bacteroidota</taxon>
        <taxon>Chitinophagia</taxon>
        <taxon>Chitinophagales</taxon>
        <taxon>Chitinophagaceae</taxon>
        <taxon>Ilyomonas</taxon>
    </lineage>
</organism>
<dbReference type="Gene3D" id="1.10.1740.10">
    <property type="match status" value="1"/>
</dbReference>
<dbReference type="SUPFAM" id="SSF88946">
    <property type="entry name" value="Sigma2 domain of RNA polymerase sigma factors"/>
    <property type="match status" value="1"/>
</dbReference>
<dbReference type="EMBL" id="SZQL01000001">
    <property type="protein sequence ID" value="TKK71877.1"/>
    <property type="molecule type" value="Genomic_DNA"/>
</dbReference>
<dbReference type="SUPFAM" id="SSF88659">
    <property type="entry name" value="Sigma3 and sigma4 domains of RNA polymerase sigma factors"/>
    <property type="match status" value="1"/>
</dbReference>
<dbReference type="InterPro" id="IPR013325">
    <property type="entry name" value="RNA_pol_sigma_r2"/>
</dbReference>
<comment type="caution">
    <text evidence="6">The sequence shown here is derived from an EMBL/GenBank/DDBJ whole genome shotgun (WGS) entry which is preliminary data.</text>
</comment>
<evidence type="ECO:0000256" key="4">
    <source>
        <dbReference type="ARBA" id="ARBA00023163"/>
    </source>
</evidence>
<evidence type="ECO:0000256" key="1">
    <source>
        <dbReference type="ARBA" id="ARBA00010641"/>
    </source>
</evidence>
<accession>A0A4U3LD84</accession>
<feature type="domain" description="RNA polymerase sigma factor 70 region 4 type 2" evidence="5">
    <location>
        <begin position="123"/>
        <end position="173"/>
    </location>
</feature>
<dbReference type="InterPro" id="IPR036388">
    <property type="entry name" value="WH-like_DNA-bd_sf"/>
</dbReference>
<dbReference type="CDD" id="cd06171">
    <property type="entry name" value="Sigma70_r4"/>
    <property type="match status" value="1"/>
</dbReference>
<protein>
    <submittedName>
        <fullName evidence="6">Sigma-70 family RNA polymerase sigma factor</fullName>
    </submittedName>
</protein>
<evidence type="ECO:0000256" key="3">
    <source>
        <dbReference type="ARBA" id="ARBA00023082"/>
    </source>
</evidence>
<sequence>MQNEYNIHNKGSDEEVFASLLLLYYEDLYKYALKYIKDAEESKDSVNQFFIYVWEKRTFFQLASHTKSYVITSFKNFLIRSGSSLRQNEKKQQLYSLTLEDKELPYEAYILANQKETELKQHLQKAISNLSPRQKQLVQLKFYEHLSYEEIAEKTSLELRTVYNKLHEAIKQLRQSDIIQHLKKNIFIF</sequence>
<comment type="similarity">
    <text evidence="1">Belongs to the sigma-70 factor family. ECF subfamily.</text>
</comment>
<dbReference type="PANTHER" id="PTHR43133">
    <property type="entry name" value="RNA POLYMERASE ECF-TYPE SIGMA FACTO"/>
    <property type="match status" value="1"/>
</dbReference>
<dbReference type="Pfam" id="PF08281">
    <property type="entry name" value="Sigma70_r4_2"/>
    <property type="match status" value="1"/>
</dbReference>
<evidence type="ECO:0000313" key="7">
    <source>
        <dbReference type="Proteomes" id="UP000305848"/>
    </source>
</evidence>
<keyword evidence="7" id="KW-1185">Reference proteome</keyword>
<gene>
    <name evidence="6" type="ORF">FC093_02340</name>
</gene>
<dbReference type="Gene3D" id="1.10.10.10">
    <property type="entry name" value="Winged helix-like DNA-binding domain superfamily/Winged helix DNA-binding domain"/>
    <property type="match status" value="1"/>
</dbReference>
<keyword evidence="4" id="KW-0804">Transcription</keyword>
<dbReference type="GO" id="GO:0016987">
    <property type="term" value="F:sigma factor activity"/>
    <property type="evidence" value="ECO:0007669"/>
    <property type="project" value="UniProtKB-KW"/>
</dbReference>
<dbReference type="InterPro" id="IPR014284">
    <property type="entry name" value="RNA_pol_sigma-70_dom"/>
</dbReference>
<dbReference type="InterPro" id="IPR013324">
    <property type="entry name" value="RNA_pol_sigma_r3/r4-like"/>
</dbReference>
<evidence type="ECO:0000256" key="2">
    <source>
        <dbReference type="ARBA" id="ARBA00023015"/>
    </source>
</evidence>
<name>A0A4U3LD84_9BACT</name>
<dbReference type="OrthoDB" id="9150024at2"/>
<dbReference type="Proteomes" id="UP000305848">
    <property type="component" value="Unassembled WGS sequence"/>
</dbReference>
<keyword evidence="3" id="KW-0731">Sigma factor</keyword>
<dbReference type="InterPro" id="IPR013249">
    <property type="entry name" value="RNA_pol_sigma70_r4_t2"/>
</dbReference>
<evidence type="ECO:0000259" key="5">
    <source>
        <dbReference type="Pfam" id="PF08281"/>
    </source>
</evidence>
<dbReference type="InterPro" id="IPR039425">
    <property type="entry name" value="RNA_pol_sigma-70-like"/>
</dbReference>
<dbReference type="PANTHER" id="PTHR43133:SF46">
    <property type="entry name" value="RNA POLYMERASE SIGMA-70 FACTOR ECF SUBFAMILY"/>
    <property type="match status" value="1"/>
</dbReference>
<dbReference type="NCBIfam" id="TIGR02937">
    <property type="entry name" value="sigma70-ECF"/>
    <property type="match status" value="1"/>
</dbReference>
<proteinExistence type="inferred from homology"/>
<dbReference type="AlphaFoldDB" id="A0A4U3LD84"/>